<dbReference type="Proteomes" id="UP000027222">
    <property type="component" value="Unassembled WGS sequence"/>
</dbReference>
<accession>A0A067TCF0</accession>
<gene>
    <name evidence="1" type="ORF">GALMADRAFT_242201</name>
</gene>
<sequence length="105" mass="12231">MEREAYKVPRETLEDGNALGALQSKSPVRFILQSISLFAHIPLCPQVIGGDDRRFLVSSFYFKRRLSVTADVRTFWRPRTTPRHVVYPTNNPARAYPRYTCMRNQ</sequence>
<name>A0A067TCF0_GALM3</name>
<dbReference type="HOGENOM" id="CLU_2270104_0_0_1"/>
<protein>
    <submittedName>
        <fullName evidence="1">Uncharacterized protein</fullName>
    </submittedName>
</protein>
<organism evidence="1 2">
    <name type="scientific">Galerina marginata (strain CBS 339.88)</name>
    <dbReference type="NCBI Taxonomy" id="685588"/>
    <lineage>
        <taxon>Eukaryota</taxon>
        <taxon>Fungi</taxon>
        <taxon>Dikarya</taxon>
        <taxon>Basidiomycota</taxon>
        <taxon>Agaricomycotina</taxon>
        <taxon>Agaricomycetes</taxon>
        <taxon>Agaricomycetidae</taxon>
        <taxon>Agaricales</taxon>
        <taxon>Agaricineae</taxon>
        <taxon>Strophariaceae</taxon>
        <taxon>Galerina</taxon>
    </lineage>
</organism>
<keyword evidence="2" id="KW-1185">Reference proteome</keyword>
<reference evidence="2" key="1">
    <citation type="journal article" date="2014" name="Proc. Natl. Acad. Sci. U.S.A.">
        <title>Extensive sampling of basidiomycete genomes demonstrates inadequacy of the white-rot/brown-rot paradigm for wood decay fungi.</title>
        <authorList>
            <person name="Riley R."/>
            <person name="Salamov A.A."/>
            <person name="Brown D.W."/>
            <person name="Nagy L.G."/>
            <person name="Floudas D."/>
            <person name="Held B.W."/>
            <person name="Levasseur A."/>
            <person name="Lombard V."/>
            <person name="Morin E."/>
            <person name="Otillar R."/>
            <person name="Lindquist E.A."/>
            <person name="Sun H."/>
            <person name="LaButti K.M."/>
            <person name="Schmutz J."/>
            <person name="Jabbour D."/>
            <person name="Luo H."/>
            <person name="Baker S.E."/>
            <person name="Pisabarro A.G."/>
            <person name="Walton J.D."/>
            <person name="Blanchette R.A."/>
            <person name="Henrissat B."/>
            <person name="Martin F."/>
            <person name="Cullen D."/>
            <person name="Hibbett D.S."/>
            <person name="Grigoriev I.V."/>
        </authorList>
    </citation>
    <scope>NUCLEOTIDE SEQUENCE [LARGE SCALE GENOMIC DNA]</scope>
    <source>
        <strain evidence="2">CBS 339.88</strain>
    </source>
</reference>
<dbReference type="AlphaFoldDB" id="A0A067TCF0"/>
<proteinExistence type="predicted"/>
<evidence type="ECO:0000313" key="1">
    <source>
        <dbReference type="EMBL" id="KDR80007.1"/>
    </source>
</evidence>
<dbReference type="EMBL" id="KL142372">
    <property type="protein sequence ID" value="KDR80007.1"/>
    <property type="molecule type" value="Genomic_DNA"/>
</dbReference>
<evidence type="ECO:0000313" key="2">
    <source>
        <dbReference type="Proteomes" id="UP000027222"/>
    </source>
</evidence>